<evidence type="ECO:0000259" key="1">
    <source>
        <dbReference type="Pfam" id="PF03358"/>
    </source>
</evidence>
<sequence length="205" mass="22927">MTNPRIAVIIGSTRDTRFADKPTEWFMKRASARTDLDFEVLDLRDFPLPLFNEVASNAWAPTQNEVGQRWQRKLAEFDGYVLIVAEYNHAPTAALKNALDYAYPEWNKKPVTFVGYGSVGAARAIEHLRGIAVELQMAPLRAAVHIQGGDFFAAWQQGKSLDEVTYLEPTVTALLEELSWWTKALKTARETTSPPQEIQVSSSGA</sequence>
<keyword evidence="3" id="KW-1185">Reference proteome</keyword>
<reference evidence="2" key="1">
    <citation type="submission" date="2022-07" db="EMBL/GenBank/DDBJ databases">
        <title>Complete Genome Sequence of the Radioresistant Bacterium Deinococcus aetherius ST0316, Isolated from the Air Dust collected in Lower Stratosphere above Japan.</title>
        <authorList>
            <person name="Satoh K."/>
            <person name="Hagiwara K."/>
            <person name="Katsumata K."/>
            <person name="Kubo A."/>
            <person name="Yokobori S."/>
            <person name="Yamagishi A."/>
            <person name="Oono Y."/>
            <person name="Narumi I."/>
        </authorList>
    </citation>
    <scope>NUCLEOTIDE SEQUENCE</scope>
    <source>
        <strain evidence="2">ST0316</strain>
        <plasmid evidence="2">pDAETH-2</plasmid>
    </source>
</reference>
<dbReference type="Pfam" id="PF03358">
    <property type="entry name" value="FMN_red"/>
    <property type="match status" value="1"/>
</dbReference>
<dbReference type="InterPro" id="IPR050712">
    <property type="entry name" value="NAD(P)H-dep_reductase"/>
</dbReference>
<dbReference type="Proteomes" id="UP001064971">
    <property type="component" value="Plasmid pDAETH-2"/>
</dbReference>
<feature type="domain" description="NADPH-dependent FMN reductase-like" evidence="1">
    <location>
        <begin position="4"/>
        <end position="146"/>
    </location>
</feature>
<organism evidence="2 3">
    <name type="scientific">Deinococcus aetherius</name>
    <dbReference type="NCBI Taxonomy" id="200252"/>
    <lineage>
        <taxon>Bacteria</taxon>
        <taxon>Thermotogati</taxon>
        <taxon>Deinococcota</taxon>
        <taxon>Deinococci</taxon>
        <taxon>Deinococcales</taxon>
        <taxon>Deinococcaceae</taxon>
        <taxon>Deinococcus</taxon>
    </lineage>
</organism>
<evidence type="ECO:0000313" key="2">
    <source>
        <dbReference type="EMBL" id="BDP44007.1"/>
    </source>
</evidence>
<protein>
    <submittedName>
        <fullName evidence="2">FMN reductase</fullName>
    </submittedName>
</protein>
<dbReference type="PANTHER" id="PTHR30543">
    <property type="entry name" value="CHROMATE REDUCTASE"/>
    <property type="match status" value="1"/>
</dbReference>
<dbReference type="RefSeq" id="WP_264778372.1">
    <property type="nucleotide sequence ID" value="NZ_AP026562.1"/>
</dbReference>
<proteinExistence type="predicted"/>
<name>A0ABN6RL01_9DEIO</name>
<dbReference type="PANTHER" id="PTHR30543:SF21">
    <property type="entry name" value="NAD(P)H-DEPENDENT FMN REDUCTASE LOT6"/>
    <property type="match status" value="1"/>
</dbReference>
<dbReference type="SUPFAM" id="SSF52218">
    <property type="entry name" value="Flavoproteins"/>
    <property type="match status" value="1"/>
</dbReference>
<dbReference type="InterPro" id="IPR005025">
    <property type="entry name" value="FMN_Rdtase-like_dom"/>
</dbReference>
<evidence type="ECO:0000313" key="3">
    <source>
        <dbReference type="Proteomes" id="UP001064971"/>
    </source>
</evidence>
<dbReference type="Gene3D" id="3.40.50.360">
    <property type="match status" value="1"/>
</dbReference>
<accession>A0ABN6RL01</accession>
<keyword evidence="2" id="KW-0614">Plasmid</keyword>
<gene>
    <name evidence="2" type="ORF">DAETH_39760</name>
</gene>
<dbReference type="EMBL" id="AP026562">
    <property type="protein sequence ID" value="BDP44007.1"/>
    <property type="molecule type" value="Genomic_DNA"/>
</dbReference>
<dbReference type="InterPro" id="IPR029039">
    <property type="entry name" value="Flavoprotein-like_sf"/>
</dbReference>
<geneLocation type="plasmid" evidence="2 3">
    <name>pDAETH-2</name>
</geneLocation>